<evidence type="ECO:0000256" key="1">
    <source>
        <dbReference type="SAM" id="MobiDB-lite"/>
    </source>
</evidence>
<keyword evidence="2" id="KW-0812">Transmembrane</keyword>
<dbReference type="EMBL" id="KV748924">
    <property type="protein sequence ID" value="OCL12106.1"/>
    <property type="molecule type" value="Genomic_DNA"/>
</dbReference>
<name>A0A8E2F7Q1_9PEZI</name>
<keyword evidence="4" id="KW-1185">Reference proteome</keyword>
<reference evidence="3 4" key="1">
    <citation type="journal article" date="2016" name="Nat. Commun.">
        <title>Ectomycorrhizal ecology is imprinted in the genome of the dominant symbiotic fungus Cenococcum geophilum.</title>
        <authorList>
            <consortium name="DOE Joint Genome Institute"/>
            <person name="Peter M."/>
            <person name="Kohler A."/>
            <person name="Ohm R.A."/>
            <person name="Kuo A."/>
            <person name="Krutzmann J."/>
            <person name="Morin E."/>
            <person name="Arend M."/>
            <person name="Barry K.W."/>
            <person name="Binder M."/>
            <person name="Choi C."/>
            <person name="Clum A."/>
            <person name="Copeland A."/>
            <person name="Grisel N."/>
            <person name="Haridas S."/>
            <person name="Kipfer T."/>
            <person name="LaButti K."/>
            <person name="Lindquist E."/>
            <person name="Lipzen A."/>
            <person name="Maire R."/>
            <person name="Meier B."/>
            <person name="Mihaltcheva S."/>
            <person name="Molinier V."/>
            <person name="Murat C."/>
            <person name="Poggeler S."/>
            <person name="Quandt C.A."/>
            <person name="Sperisen C."/>
            <person name="Tritt A."/>
            <person name="Tisserant E."/>
            <person name="Crous P.W."/>
            <person name="Henrissat B."/>
            <person name="Nehls U."/>
            <person name="Egli S."/>
            <person name="Spatafora J.W."/>
            <person name="Grigoriev I.V."/>
            <person name="Martin F.M."/>
        </authorList>
    </citation>
    <scope>NUCLEOTIDE SEQUENCE [LARGE SCALE GENOMIC DNA]</scope>
    <source>
        <strain evidence="3 4">CBS 207.34</strain>
    </source>
</reference>
<feature type="region of interest" description="Disordered" evidence="1">
    <location>
        <begin position="684"/>
        <end position="761"/>
    </location>
</feature>
<feature type="transmembrane region" description="Helical" evidence="2">
    <location>
        <begin position="116"/>
        <end position="136"/>
    </location>
</feature>
<keyword evidence="2" id="KW-1133">Transmembrane helix</keyword>
<dbReference type="Proteomes" id="UP000250140">
    <property type="component" value="Unassembled WGS sequence"/>
</dbReference>
<dbReference type="AlphaFoldDB" id="A0A8E2F7Q1"/>
<feature type="compositionally biased region" description="Basic and acidic residues" evidence="1">
    <location>
        <begin position="726"/>
        <end position="744"/>
    </location>
</feature>
<protein>
    <submittedName>
        <fullName evidence="3">Uncharacterized protein</fullName>
    </submittedName>
</protein>
<sequence length="761" mass="84915">MSSGSFPTPQQIHLGTWTNWSRGPVFGVTLTMTQRNGLLFTAFIALFVTFVGTCFWRISSFILHHIYTRKTAQDGIYHQRQAALRNSAASMTALWTLGLIMWRWRHNKIQRPFNRIFPVLVLAILNIIGFTIAGIFSSRIAGLTGQEVLLSSKYCGILNLAGGTNDPSIADGFSYMSEKVNSYMGYVQNCYIDAGDSAGSDCGLFVQQRLNSDVSTVSRNASCPFDTNICRSNDSNIILDTGYLNSHLDLGFNAPELERVLLRRIMHCAPLGMENFTENVNFTDSGTTIPYTRYNYGPLFLNGSFYSNFTYEQSQYSRNRLTSSSQSASYVFNGSQAIQYSDFVPLPALRRNDADVYLVFLAAKNILYSGQVDDYWYAAHKAYGAVRDNRGRISKEMYIADNAASTLGCAIQYQTCNTALPKENQCSPLLGGLDMNSRLPGENDKQYNTRNWILGATTIVDLVTALESLGATSLASRTTLVDGVQSSLPSNQWQFDVERWTNITLAAWQGSVVDTAIGPANQNLIAEGWWMTPSSNNSDFFGGAEAITIGQSLCRNQKVKSTAYSNFSVFGLSFTFMVGGFIIILNYTLEPIVSWVQKRHRSGFGDYAKLEWYSNGVFQLQRLAHEELGFGSDWVNCDGDMPRTKTDIRLAVLSIDDPKHPKLAPQIFASASNVEAGSEYWQHKPENTLEGDPYNVSPNDDQDLGLSQDQVEVRESSLEETQQVVLHEHHVGDTKRVKDYERVRNHQIPPDQGRSGDHELT</sequence>
<gene>
    <name evidence="3" type="ORF">AOQ84DRAFT_334819</name>
</gene>
<keyword evidence="2" id="KW-0472">Membrane</keyword>
<evidence type="ECO:0000313" key="4">
    <source>
        <dbReference type="Proteomes" id="UP000250140"/>
    </source>
</evidence>
<feature type="transmembrane region" description="Helical" evidence="2">
    <location>
        <begin position="38"/>
        <end position="63"/>
    </location>
</feature>
<evidence type="ECO:0000256" key="2">
    <source>
        <dbReference type="SAM" id="Phobius"/>
    </source>
</evidence>
<evidence type="ECO:0000313" key="3">
    <source>
        <dbReference type="EMBL" id="OCL12106.1"/>
    </source>
</evidence>
<proteinExistence type="predicted"/>
<accession>A0A8E2F7Q1</accession>
<organism evidence="3 4">
    <name type="scientific">Glonium stellatum</name>
    <dbReference type="NCBI Taxonomy" id="574774"/>
    <lineage>
        <taxon>Eukaryota</taxon>
        <taxon>Fungi</taxon>
        <taxon>Dikarya</taxon>
        <taxon>Ascomycota</taxon>
        <taxon>Pezizomycotina</taxon>
        <taxon>Dothideomycetes</taxon>
        <taxon>Pleosporomycetidae</taxon>
        <taxon>Gloniales</taxon>
        <taxon>Gloniaceae</taxon>
        <taxon>Glonium</taxon>
    </lineage>
</organism>
<feature type="transmembrane region" description="Helical" evidence="2">
    <location>
        <begin position="567"/>
        <end position="589"/>
    </location>
</feature>
<feature type="transmembrane region" description="Helical" evidence="2">
    <location>
        <begin position="83"/>
        <end position="104"/>
    </location>
</feature>
<dbReference type="OrthoDB" id="3540210at2759"/>